<evidence type="ECO:0000313" key="2">
    <source>
        <dbReference type="Proteomes" id="UP001062846"/>
    </source>
</evidence>
<name>A0ACC0L6N3_RHOML</name>
<comment type="caution">
    <text evidence="1">The sequence shown here is derived from an EMBL/GenBank/DDBJ whole genome shotgun (WGS) entry which is preliminary data.</text>
</comment>
<organism evidence="1 2">
    <name type="scientific">Rhododendron molle</name>
    <name type="common">Chinese azalea</name>
    <name type="synonym">Azalea mollis</name>
    <dbReference type="NCBI Taxonomy" id="49168"/>
    <lineage>
        <taxon>Eukaryota</taxon>
        <taxon>Viridiplantae</taxon>
        <taxon>Streptophyta</taxon>
        <taxon>Embryophyta</taxon>
        <taxon>Tracheophyta</taxon>
        <taxon>Spermatophyta</taxon>
        <taxon>Magnoliopsida</taxon>
        <taxon>eudicotyledons</taxon>
        <taxon>Gunneridae</taxon>
        <taxon>Pentapetalae</taxon>
        <taxon>asterids</taxon>
        <taxon>Ericales</taxon>
        <taxon>Ericaceae</taxon>
        <taxon>Ericoideae</taxon>
        <taxon>Rhodoreae</taxon>
        <taxon>Rhododendron</taxon>
    </lineage>
</organism>
<dbReference type="EMBL" id="CM046400">
    <property type="protein sequence ID" value="KAI8524161.1"/>
    <property type="molecule type" value="Genomic_DNA"/>
</dbReference>
<accession>A0ACC0L6N3</accession>
<sequence>MGFIPFFFWLQVWDNLRGEILQCRSGTGQVGPSTISAVQTCFKRPRSVCVIFKCKIIKTPPQAQTDLGRS</sequence>
<evidence type="ECO:0000313" key="1">
    <source>
        <dbReference type="EMBL" id="KAI8524161.1"/>
    </source>
</evidence>
<reference evidence="1" key="1">
    <citation type="submission" date="2022-02" db="EMBL/GenBank/DDBJ databases">
        <title>Plant Genome Project.</title>
        <authorList>
            <person name="Zhang R.-G."/>
        </authorList>
    </citation>
    <scope>NUCLEOTIDE SEQUENCE</scope>
    <source>
        <strain evidence="1">AT1</strain>
    </source>
</reference>
<keyword evidence="2" id="KW-1185">Reference proteome</keyword>
<proteinExistence type="predicted"/>
<gene>
    <name evidence="1" type="ORF">RHMOL_Rhmol13G0128500</name>
</gene>
<protein>
    <submittedName>
        <fullName evidence="1">Uncharacterized protein</fullName>
    </submittedName>
</protein>
<dbReference type="Proteomes" id="UP001062846">
    <property type="component" value="Chromosome 13"/>
</dbReference>